<gene>
    <name evidence="2" type="ORF">I4J89_34025</name>
</gene>
<dbReference type="PANTHER" id="PTHR33055">
    <property type="entry name" value="TRANSPOSASE FOR INSERTION SEQUENCE ELEMENT IS1111A"/>
    <property type="match status" value="1"/>
</dbReference>
<sequence length="127" mass="14205">MLFLGDDWAEDHHDVELVDEHGKRLVRKRLPEGLDGIARLHALIAEHMPAEWSDLDPVQAAARVRVGIETDHGPWVQALLVAGYHVFAINPLSVARYRERHSVSGAKSDQGDAHVLAEIVRLDHAHH</sequence>
<accession>A0A931G2W3</accession>
<dbReference type="AlphaFoldDB" id="A0A931G2W3"/>
<evidence type="ECO:0000313" key="2">
    <source>
        <dbReference type="EMBL" id="MBG0566476.1"/>
    </source>
</evidence>
<dbReference type="GO" id="GO:0003677">
    <property type="term" value="F:DNA binding"/>
    <property type="evidence" value="ECO:0007669"/>
    <property type="project" value="InterPro"/>
</dbReference>
<dbReference type="RefSeq" id="WP_196418390.1">
    <property type="nucleotide sequence ID" value="NZ_JADQTO010000021.1"/>
</dbReference>
<evidence type="ECO:0000259" key="1">
    <source>
        <dbReference type="Pfam" id="PF01548"/>
    </source>
</evidence>
<organism evidence="2 3">
    <name type="scientific">Actinoplanes aureus</name>
    <dbReference type="NCBI Taxonomy" id="2792083"/>
    <lineage>
        <taxon>Bacteria</taxon>
        <taxon>Bacillati</taxon>
        <taxon>Actinomycetota</taxon>
        <taxon>Actinomycetes</taxon>
        <taxon>Micromonosporales</taxon>
        <taxon>Micromonosporaceae</taxon>
        <taxon>Actinoplanes</taxon>
    </lineage>
</organism>
<dbReference type="InterPro" id="IPR047650">
    <property type="entry name" value="Transpos_IS110"/>
</dbReference>
<feature type="non-terminal residue" evidence="2">
    <location>
        <position position="127"/>
    </location>
</feature>
<comment type="caution">
    <text evidence="2">The sequence shown here is derived from an EMBL/GenBank/DDBJ whole genome shotgun (WGS) entry which is preliminary data.</text>
</comment>
<dbReference type="EMBL" id="JADQTO010000021">
    <property type="protein sequence ID" value="MBG0566476.1"/>
    <property type="molecule type" value="Genomic_DNA"/>
</dbReference>
<reference evidence="2" key="1">
    <citation type="submission" date="2020-11" db="EMBL/GenBank/DDBJ databases">
        <title>Isolation and identification of active actinomycetes.</title>
        <authorList>
            <person name="Sun X."/>
        </authorList>
    </citation>
    <scope>NUCLEOTIDE SEQUENCE</scope>
    <source>
        <strain evidence="2">NEAU-A11</strain>
    </source>
</reference>
<keyword evidence="3" id="KW-1185">Reference proteome</keyword>
<dbReference type="Proteomes" id="UP000598146">
    <property type="component" value="Unassembled WGS sequence"/>
</dbReference>
<dbReference type="GO" id="GO:0006313">
    <property type="term" value="P:DNA transposition"/>
    <property type="evidence" value="ECO:0007669"/>
    <property type="project" value="InterPro"/>
</dbReference>
<dbReference type="GO" id="GO:0004803">
    <property type="term" value="F:transposase activity"/>
    <property type="evidence" value="ECO:0007669"/>
    <property type="project" value="InterPro"/>
</dbReference>
<proteinExistence type="predicted"/>
<protein>
    <submittedName>
        <fullName evidence="2">Transposase</fullName>
    </submittedName>
</protein>
<dbReference type="PANTHER" id="PTHR33055:SF3">
    <property type="entry name" value="PUTATIVE TRANSPOSASE FOR IS117-RELATED"/>
    <property type="match status" value="1"/>
</dbReference>
<dbReference type="Pfam" id="PF01548">
    <property type="entry name" value="DEDD_Tnp_IS110"/>
    <property type="match status" value="1"/>
</dbReference>
<dbReference type="InterPro" id="IPR002525">
    <property type="entry name" value="Transp_IS110-like_N"/>
</dbReference>
<feature type="domain" description="Transposase IS110-like N-terminal" evidence="1">
    <location>
        <begin position="5"/>
        <end position="124"/>
    </location>
</feature>
<name>A0A931G2W3_9ACTN</name>
<evidence type="ECO:0000313" key="3">
    <source>
        <dbReference type="Proteomes" id="UP000598146"/>
    </source>
</evidence>